<dbReference type="InterPro" id="IPR058248">
    <property type="entry name" value="Lxx211020-like"/>
</dbReference>
<dbReference type="PANTHER" id="PTHR36302">
    <property type="entry name" value="BLR7088 PROTEIN"/>
    <property type="match status" value="1"/>
</dbReference>
<dbReference type="PANTHER" id="PTHR36302:SF1">
    <property type="entry name" value="COPPER CHAPERONE PCU(A)C"/>
    <property type="match status" value="1"/>
</dbReference>
<proteinExistence type="predicted"/>
<evidence type="ECO:0000313" key="2">
    <source>
        <dbReference type="EMBL" id="SKA09844.1"/>
    </source>
</evidence>
<sequence>MKKNSLYLALLMSCFHSTAFATDVIHADNHLQSQQKYTNIQKINSALTIENATAKATIPGTNISAGYMKIINNSDTAITLVSASSTIAKHTEFHRMFMRDNTMAMRKLETLEIPANGELILASKSYHLMFMGVKQDLKPNQVITVTMQQKNGKQFDVHLLVMPIKKH</sequence>
<dbReference type="Proteomes" id="UP000191116">
    <property type="component" value="Unassembled WGS sequence"/>
</dbReference>
<keyword evidence="1" id="KW-0732">Signal</keyword>
<dbReference type="OrthoDB" id="9796962at2"/>
<feature type="chain" id="PRO_5012684907" description="Copper chaperone PCu(A)C" evidence="1">
    <location>
        <begin position="22"/>
        <end position="167"/>
    </location>
</feature>
<evidence type="ECO:0008006" key="4">
    <source>
        <dbReference type="Google" id="ProtNLM"/>
    </source>
</evidence>
<protein>
    <recommendedName>
        <fullName evidence="4">Copper chaperone PCu(A)C</fullName>
    </recommendedName>
</protein>
<dbReference type="AlphaFoldDB" id="A0A1T4R1H3"/>
<gene>
    <name evidence="2" type="ORF">CZ814_01157</name>
</gene>
<dbReference type="InterPro" id="IPR007410">
    <property type="entry name" value="LpqE-like"/>
</dbReference>
<name>A0A1T4R1H3_9GAMM</name>
<dbReference type="SUPFAM" id="SSF110087">
    <property type="entry name" value="DR1885-like metal-binding protein"/>
    <property type="match status" value="1"/>
</dbReference>
<reference evidence="2 3" key="1">
    <citation type="submission" date="2017-02" db="EMBL/GenBank/DDBJ databases">
        <authorList>
            <person name="Peterson S.W."/>
        </authorList>
    </citation>
    <scope>NUCLEOTIDE SEQUENCE [LARGE SCALE GENOMIC DNA]</scope>
    <source>
        <strain evidence="2 3">CECT 9189</strain>
    </source>
</reference>
<accession>A0A1T4R1H3</accession>
<dbReference type="Pfam" id="PF04314">
    <property type="entry name" value="PCuAC"/>
    <property type="match status" value="1"/>
</dbReference>
<feature type="signal peptide" evidence="1">
    <location>
        <begin position="1"/>
        <end position="21"/>
    </location>
</feature>
<dbReference type="InterPro" id="IPR036182">
    <property type="entry name" value="PCuAC_sf"/>
</dbReference>
<dbReference type="Gene3D" id="2.60.40.1890">
    <property type="entry name" value="PCu(A)C copper chaperone"/>
    <property type="match status" value="1"/>
</dbReference>
<dbReference type="EMBL" id="FUWP01000004">
    <property type="protein sequence ID" value="SKA09844.1"/>
    <property type="molecule type" value="Genomic_DNA"/>
</dbReference>
<evidence type="ECO:0000256" key="1">
    <source>
        <dbReference type="SAM" id="SignalP"/>
    </source>
</evidence>
<dbReference type="RefSeq" id="WP_080174044.1">
    <property type="nucleotide sequence ID" value="NZ_AP024855.1"/>
</dbReference>
<evidence type="ECO:0000313" key="3">
    <source>
        <dbReference type="Proteomes" id="UP000191116"/>
    </source>
</evidence>
<organism evidence="2 3">
    <name type="scientific">Photobacterium toruni</name>
    <dbReference type="NCBI Taxonomy" id="1935446"/>
    <lineage>
        <taxon>Bacteria</taxon>
        <taxon>Pseudomonadati</taxon>
        <taxon>Pseudomonadota</taxon>
        <taxon>Gammaproteobacteria</taxon>
        <taxon>Vibrionales</taxon>
        <taxon>Vibrionaceae</taxon>
        <taxon>Photobacterium</taxon>
    </lineage>
</organism>